<evidence type="ECO:0000313" key="1">
    <source>
        <dbReference type="EMBL" id="MBW77644.1"/>
    </source>
</evidence>
<accession>A0A2M4DJE1</accession>
<proteinExistence type="predicted"/>
<sequence>MALVVGAAAAVLCCLASHCRVLFWRIWRERGKGGGKGGRVIKESETFDGGGGATWRMETKSVLAPSFHATPTRFHSTHPPVPCLMDSQTHTHIQAHTRTGTRSCRSPNGVRITCPLVRLGTVR</sequence>
<name>A0A2M4DJE1_ANODA</name>
<reference evidence="1" key="1">
    <citation type="submission" date="2018-01" db="EMBL/GenBank/DDBJ databases">
        <title>An insight into the sialome of Amazonian anophelines.</title>
        <authorList>
            <person name="Ribeiro J.M."/>
            <person name="Scarpassa V."/>
            <person name="Calvo E."/>
        </authorList>
    </citation>
    <scope>NUCLEOTIDE SEQUENCE</scope>
</reference>
<dbReference type="AlphaFoldDB" id="A0A2M4DJE1"/>
<protein>
    <submittedName>
        <fullName evidence="1">Putative secreted protein</fullName>
    </submittedName>
</protein>
<organism evidence="1">
    <name type="scientific">Anopheles darlingi</name>
    <name type="common">Mosquito</name>
    <dbReference type="NCBI Taxonomy" id="43151"/>
    <lineage>
        <taxon>Eukaryota</taxon>
        <taxon>Metazoa</taxon>
        <taxon>Ecdysozoa</taxon>
        <taxon>Arthropoda</taxon>
        <taxon>Hexapoda</taxon>
        <taxon>Insecta</taxon>
        <taxon>Pterygota</taxon>
        <taxon>Neoptera</taxon>
        <taxon>Endopterygota</taxon>
        <taxon>Diptera</taxon>
        <taxon>Nematocera</taxon>
        <taxon>Culicoidea</taxon>
        <taxon>Culicidae</taxon>
        <taxon>Anophelinae</taxon>
        <taxon>Anopheles</taxon>
    </lineage>
</organism>
<dbReference type="EMBL" id="GGFL01013466">
    <property type="protein sequence ID" value="MBW77644.1"/>
    <property type="molecule type" value="Transcribed_RNA"/>
</dbReference>